<dbReference type="EC" id="2.7.11.1" evidence="2"/>
<dbReference type="GO" id="GO:0004674">
    <property type="term" value="F:protein serine/threonine kinase activity"/>
    <property type="evidence" value="ECO:0007669"/>
    <property type="project" value="UniProtKB-KW"/>
</dbReference>
<evidence type="ECO:0000256" key="2">
    <source>
        <dbReference type="ARBA" id="ARBA00012513"/>
    </source>
</evidence>
<dbReference type="PANTHER" id="PTHR48012">
    <property type="entry name" value="STERILE20-LIKE KINASE, ISOFORM B-RELATED"/>
    <property type="match status" value="1"/>
</dbReference>
<dbReference type="CDD" id="cd06612">
    <property type="entry name" value="STKc_MST1_2"/>
    <property type="match status" value="1"/>
</dbReference>
<dbReference type="Gene3D" id="1.10.287.4270">
    <property type="match status" value="1"/>
</dbReference>
<keyword evidence="4" id="KW-0808">Transferase</keyword>
<gene>
    <name evidence="13" type="ORF">BpHYR1_005791</name>
</gene>
<dbReference type="OrthoDB" id="8693905at2759"/>
<dbReference type="FunFam" id="1.10.510.10:FF:000499">
    <property type="entry name" value="Serine/threonine-protein kinase KIC1"/>
    <property type="match status" value="1"/>
</dbReference>
<dbReference type="SUPFAM" id="SSF56112">
    <property type="entry name" value="Protein kinase-like (PK-like)"/>
    <property type="match status" value="1"/>
</dbReference>
<dbReference type="GO" id="GO:0007165">
    <property type="term" value="P:signal transduction"/>
    <property type="evidence" value="ECO:0007669"/>
    <property type="project" value="InterPro"/>
</dbReference>
<evidence type="ECO:0000259" key="12">
    <source>
        <dbReference type="PROSITE" id="PS50951"/>
    </source>
</evidence>
<keyword evidence="7 10" id="KW-0067">ATP-binding</keyword>
<sequence>MDQKFLSDESLKKPIEEVFELECRIGKGSYGSVFKALHKQRNQHVALKQIPIESDLFEIIKEISIMQQCDSDNIVKYYGSFFKESYLWICMEYCPAGSVSDIMKLLGITLNESQIGVILSGSLKGLEYLHLKKKIHRDIKACNILLDLNGNAKLADFGVAGQLSDSMTKRNTVIGTPYWMAPEIIQEIGYDCSADIWSLGITCIEMYEGKPPYAEIHPMRAIFMIPSKPPPSFRDTNKCSNFMLDFVTLCLMKSPHERPTASELLHHKFIKTCANNSILNDVIQEVIALKRTHEAEEKLDPGSETAEMVSSFSGLKVDNFDTLVEKTQNFETLKSINEPDEEESMSTMVINDGSVKQSIPAFKSQYSPSDPGQYEANMVKNLIYKELKLMEKDQTVVNKLNKEEIKLRLKYLDEQMDEEIKELKLKFQNKRDVILKAIEIKKKNSQIY</sequence>
<dbReference type="InterPro" id="IPR000719">
    <property type="entry name" value="Prot_kinase_dom"/>
</dbReference>
<dbReference type="STRING" id="10195.A0A3M7QDZ2"/>
<evidence type="ECO:0000256" key="6">
    <source>
        <dbReference type="ARBA" id="ARBA00022777"/>
    </source>
</evidence>
<organism evidence="13 14">
    <name type="scientific">Brachionus plicatilis</name>
    <name type="common">Marine rotifer</name>
    <name type="synonym">Brachionus muelleri</name>
    <dbReference type="NCBI Taxonomy" id="10195"/>
    <lineage>
        <taxon>Eukaryota</taxon>
        <taxon>Metazoa</taxon>
        <taxon>Spiralia</taxon>
        <taxon>Gnathifera</taxon>
        <taxon>Rotifera</taxon>
        <taxon>Eurotatoria</taxon>
        <taxon>Monogononta</taxon>
        <taxon>Pseudotrocha</taxon>
        <taxon>Ploima</taxon>
        <taxon>Brachionidae</taxon>
        <taxon>Brachionus</taxon>
    </lineage>
</organism>
<evidence type="ECO:0000313" key="13">
    <source>
        <dbReference type="EMBL" id="RNA09519.1"/>
    </source>
</evidence>
<dbReference type="GO" id="GO:0005524">
    <property type="term" value="F:ATP binding"/>
    <property type="evidence" value="ECO:0007669"/>
    <property type="project" value="UniProtKB-UniRule"/>
</dbReference>
<feature type="binding site" evidence="10">
    <location>
        <position position="48"/>
    </location>
    <ligand>
        <name>ATP</name>
        <dbReference type="ChEBI" id="CHEBI:30616"/>
    </ligand>
</feature>
<evidence type="ECO:0000256" key="1">
    <source>
        <dbReference type="ARBA" id="ARBA00008874"/>
    </source>
</evidence>
<dbReference type="InterPro" id="IPR017441">
    <property type="entry name" value="Protein_kinase_ATP_BS"/>
</dbReference>
<keyword evidence="3" id="KW-0723">Serine/threonine-protein kinase</keyword>
<dbReference type="FunFam" id="3.30.200.20:FF:000040">
    <property type="entry name" value="Dual specificity mitogen-activated protein kinase kinase"/>
    <property type="match status" value="1"/>
</dbReference>
<feature type="domain" description="Protein kinase" evidence="11">
    <location>
        <begin position="19"/>
        <end position="270"/>
    </location>
</feature>
<evidence type="ECO:0000259" key="11">
    <source>
        <dbReference type="PROSITE" id="PS50011"/>
    </source>
</evidence>
<reference evidence="13 14" key="1">
    <citation type="journal article" date="2018" name="Sci. Rep.">
        <title>Genomic signatures of local adaptation to the degree of environmental predictability in rotifers.</title>
        <authorList>
            <person name="Franch-Gras L."/>
            <person name="Hahn C."/>
            <person name="Garcia-Roger E.M."/>
            <person name="Carmona M.J."/>
            <person name="Serra M."/>
            <person name="Gomez A."/>
        </authorList>
    </citation>
    <scope>NUCLEOTIDE SEQUENCE [LARGE SCALE GENOMIC DNA]</scope>
    <source>
        <strain evidence="13">HYR1</strain>
    </source>
</reference>
<evidence type="ECO:0000256" key="8">
    <source>
        <dbReference type="ARBA" id="ARBA00047899"/>
    </source>
</evidence>
<name>A0A3M7QDZ2_BRAPC</name>
<dbReference type="Gene3D" id="1.10.510.10">
    <property type="entry name" value="Transferase(Phosphotransferase) domain 1"/>
    <property type="match status" value="1"/>
</dbReference>
<dbReference type="PROSITE" id="PS50951">
    <property type="entry name" value="SARAH"/>
    <property type="match status" value="1"/>
</dbReference>
<evidence type="ECO:0000313" key="14">
    <source>
        <dbReference type="Proteomes" id="UP000276133"/>
    </source>
</evidence>
<dbReference type="EMBL" id="REGN01006449">
    <property type="protein sequence ID" value="RNA09519.1"/>
    <property type="molecule type" value="Genomic_DNA"/>
</dbReference>
<proteinExistence type="inferred from homology"/>
<dbReference type="PROSITE" id="PS00107">
    <property type="entry name" value="PROTEIN_KINASE_ATP"/>
    <property type="match status" value="1"/>
</dbReference>
<dbReference type="InterPro" id="IPR011009">
    <property type="entry name" value="Kinase-like_dom_sf"/>
</dbReference>
<comment type="caution">
    <text evidence="13">The sequence shown here is derived from an EMBL/GenBank/DDBJ whole genome shotgun (WGS) entry which is preliminary data.</text>
</comment>
<evidence type="ECO:0000256" key="5">
    <source>
        <dbReference type="ARBA" id="ARBA00022741"/>
    </source>
</evidence>
<evidence type="ECO:0000256" key="4">
    <source>
        <dbReference type="ARBA" id="ARBA00022679"/>
    </source>
</evidence>
<dbReference type="Pfam" id="PF11629">
    <property type="entry name" value="Mst1_SARAH"/>
    <property type="match status" value="1"/>
</dbReference>
<dbReference type="Pfam" id="PF00069">
    <property type="entry name" value="Pkinase"/>
    <property type="match status" value="1"/>
</dbReference>
<comment type="similarity">
    <text evidence="1">Belongs to the protein kinase superfamily. STE Ser/Thr protein kinase family. STE20 subfamily.</text>
</comment>
<dbReference type="AlphaFoldDB" id="A0A3M7QDZ2"/>
<evidence type="ECO:0000256" key="3">
    <source>
        <dbReference type="ARBA" id="ARBA00022527"/>
    </source>
</evidence>
<protein>
    <recommendedName>
        <fullName evidence="2">non-specific serine/threonine protein kinase</fullName>
        <ecNumber evidence="2">2.7.11.1</ecNumber>
    </recommendedName>
</protein>
<keyword evidence="6 13" id="KW-0418">Kinase</keyword>
<keyword evidence="14" id="KW-1185">Reference proteome</keyword>
<dbReference type="PANTHER" id="PTHR48012:SF10">
    <property type="entry name" value="FI20177P1"/>
    <property type="match status" value="1"/>
</dbReference>
<dbReference type="CDD" id="cd21884">
    <property type="entry name" value="SARAH_MST_Hpo"/>
    <property type="match status" value="1"/>
</dbReference>
<dbReference type="SMART" id="SM00220">
    <property type="entry name" value="S_TKc"/>
    <property type="match status" value="1"/>
</dbReference>
<dbReference type="InterPro" id="IPR024205">
    <property type="entry name" value="Mst1_2_SARAH_domain"/>
</dbReference>
<dbReference type="InterPro" id="IPR011524">
    <property type="entry name" value="SARAH_dom"/>
</dbReference>
<dbReference type="InterPro" id="IPR050629">
    <property type="entry name" value="STE20/SPS1-PAK"/>
</dbReference>
<evidence type="ECO:0000256" key="7">
    <source>
        <dbReference type="ARBA" id="ARBA00022840"/>
    </source>
</evidence>
<comment type="catalytic activity">
    <reaction evidence="9">
        <text>L-seryl-[protein] + ATP = O-phospho-L-seryl-[protein] + ADP + H(+)</text>
        <dbReference type="Rhea" id="RHEA:17989"/>
        <dbReference type="Rhea" id="RHEA-COMP:9863"/>
        <dbReference type="Rhea" id="RHEA-COMP:11604"/>
        <dbReference type="ChEBI" id="CHEBI:15378"/>
        <dbReference type="ChEBI" id="CHEBI:29999"/>
        <dbReference type="ChEBI" id="CHEBI:30616"/>
        <dbReference type="ChEBI" id="CHEBI:83421"/>
        <dbReference type="ChEBI" id="CHEBI:456216"/>
        <dbReference type="EC" id="2.7.11.1"/>
    </reaction>
</comment>
<accession>A0A3M7QDZ2</accession>
<keyword evidence="5 10" id="KW-0547">Nucleotide-binding</keyword>
<dbReference type="GO" id="GO:0005737">
    <property type="term" value="C:cytoplasm"/>
    <property type="evidence" value="ECO:0007669"/>
    <property type="project" value="TreeGrafter"/>
</dbReference>
<feature type="domain" description="SARAH" evidence="12">
    <location>
        <begin position="394"/>
        <end position="441"/>
    </location>
</feature>
<evidence type="ECO:0000256" key="9">
    <source>
        <dbReference type="ARBA" id="ARBA00048679"/>
    </source>
</evidence>
<comment type="catalytic activity">
    <reaction evidence="8">
        <text>L-threonyl-[protein] + ATP = O-phospho-L-threonyl-[protein] + ADP + H(+)</text>
        <dbReference type="Rhea" id="RHEA:46608"/>
        <dbReference type="Rhea" id="RHEA-COMP:11060"/>
        <dbReference type="Rhea" id="RHEA-COMP:11605"/>
        <dbReference type="ChEBI" id="CHEBI:15378"/>
        <dbReference type="ChEBI" id="CHEBI:30013"/>
        <dbReference type="ChEBI" id="CHEBI:30616"/>
        <dbReference type="ChEBI" id="CHEBI:61977"/>
        <dbReference type="ChEBI" id="CHEBI:456216"/>
        <dbReference type="EC" id="2.7.11.1"/>
    </reaction>
</comment>
<dbReference type="Proteomes" id="UP000276133">
    <property type="component" value="Unassembled WGS sequence"/>
</dbReference>
<dbReference type="PROSITE" id="PS50011">
    <property type="entry name" value="PROTEIN_KINASE_DOM"/>
    <property type="match status" value="1"/>
</dbReference>
<evidence type="ECO:0000256" key="10">
    <source>
        <dbReference type="PROSITE-ProRule" id="PRU10141"/>
    </source>
</evidence>